<feature type="transmembrane region" description="Helical" evidence="2">
    <location>
        <begin position="534"/>
        <end position="560"/>
    </location>
</feature>
<proteinExistence type="predicted"/>
<name>A0AAN6ETZ7_EXODE</name>
<feature type="region of interest" description="Disordered" evidence="1">
    <location>
        <begin position="1079"/>
        <end position="1098"/>
    </location>
</feature>
<feature type="region of interest" description="Disordered" evidence="1">
    <location>
        <begin position="840"/>
        <end position="860"/>
    </location>
</feature>
<feature type="compositionally biased region" description="Polar residues" evidence="1">
    <location>
        <begin position="1272"/>
        <end position="1291"/>
    </location>
</feature>
<gene>
    <name evidence="3" type="ORF">HRR80_006491</name>
</gene>
<evidence type="ECO:0000256" key="1">
    <source>
        <dbReference type="SAM" id="MobiDB-lite"/>
    </source>
</evidence>
<keyword evidence="2" id="KW-0472">Membrane</keyword>
<feature type="compositionally biased region" description="Basic and acidic residues" evidence="1">
    <location>
        <begin position="1191"/>
        <end position="1212"/>
    </location>
</feature>
<organism evidence="3 4">
    <name type="scientific">Exophiala dermatitidis</name>
    <name type="common">Black yeast-like fungus</name>
    <name type="synonym">Wangiella dermatitidis</name>
    <dbReference type="NCBI Taxonomy" id="5970"/>
    <lineage>
        <taxon>Eukaryota</taxon>
        <taxon>Fungi</taxon>
        <taxon>Dikarya</taxon>
        <taxon>Ascomycota</taxon>
        <taxon>Pezizomycotina</taxon>
        <taxon>Eurotiomycetes</taxon>
        <taxon>Chaetothyriomycetidae</taxon>
        <taxon>Chaetothyriales</taxon>
        <taxon>Herpotrichiellaceae</taxon>
        <taxon>Exophiala</taxon>
    </lineage>
</organism>
<protein>
    <submittedName>
        <fullName evidence="3">Uncharacterized protein</fullName>
    </submittedName>
</protein>
<accession>A0AAN6ETZ7</accession>
<comment type="caution">
    <text evidence="3">The sequence shown here is derived from an EMBL/GenBank/DDBJ whole genome shotgun (WGS) entry which is preliminary data.</text>
</comment>
<dbReference type="PANTHER" id="PTHR37544:SF1">
    <property type="entry name" value="PHOSPHORIBOSYLAMINOIMIDAZOLE-SUCCINOCARBOXAMIDE SYNTHASE"/>
    <property type="match status" value="1"/>
</dbReference>
<feature type="region of interest" description="Disordered" evidence="1">
    <location>
        <begin position="1134"/>
        <end position="1291"/>
    </location>
</feature>
<dbReference type="Proteomes" id="UP001161757">
    <property type="component" value="Unassembled WGS sequence"/>
</dbReference>
<reference evidence="3" key="1">
    <citation type="submission" date="2023-01" db="EMBL/GenBank/DDBJ databases">
        <title>Exophiala dermititidis isolated from Cystic Fibrosis Patient.</title>
        <authorList>
            <person name="Kurbessoian T."/>
            <person name="Crocker A."/>
            <person name="Murante D."/>
            <person name="Hogan D.A."/>
            <person name="Stajich J.E."/>
        </authorList>
    </citation>
    <scope>NUCLEOTIDE SEQUENCE</scope>
    <source>
        <strain evidence="3">Ex8</strain>
    </source>
</reference>
<feature type="transmembrane region" description="Helical" evidence="2">
    <location>
        <begin position="420"/>
        <end position="449"/>
    </location>
</feature>
<dbReference type="InterPro" id="IPR021840">
    <property type="entry name" value="DUF3433"/>
</dbReference>
<feature type="transmembrane region" description="Helical" evidence="2">
    <location>
        <begin position="314"/>
        <end position="335"/>
    </location>
</feature>
<keyword evidence="2" id="KW-0812">Transmembrane</keyword>
<feature type="region of interest" description="Disordered" evidence="1">
    <location>
        <begin position="920"/>
        <end position="940"/>
    </location>
</feature>
<keyword evidence="2" id="KW-1133">Transmembrane helix</keyword>
<feature type="region of interest" description="Disordered" evidence="1">
    <location>
        <begin position="1022"/>
        <end position="1042"/>
    </location>
</feature>
<dbReference type="Pfam" id="PF11915">
    <property type="entry name" value="DUF3433"/>
    <property type="match status" value="1"/>
</dbReference>
<feature type="compositionally biased region" description="Polar residues" evidence="1">
    <location>
        <begin position="847"/>
        <end position="859"/>
    </location>
</feature>
<evidence type="ECO:0000313" key="4">
    <source>
        <dbReference type="Proteomes" id="UP001161757"/>
    </source>
</evidence>
<feature type="transmembrane region" description="Helical" evidence="2">
    <location>
        <begin position="469"/>
        <end position="489"/>
    </location>
</feature>
<dbReference type="PANTHER" id="PTHR37544">
    <property type="entry name" value="SPRAY-RELATED"/>
    <property type="match status" value="1"/>
</dbReference>
<sequence>MPFENGVTLDLAYGAITVNSTSQVPDDAVISGDVDTFVPIMSCHELIVELDTPDIENGTDANSGLTTSSNISLTIPAGGACSQSITFSIAAGDPYTEILPDSQVNGTLQEIYCNSISDSNSQGPAGLLFTMTDIHYQQTLFDNATDLAGGTFVIATNVSRTLSNMVNVFCKSSYNITKAKVTNDPRLADNTIAVSVVLKKDAVNSTLPRFSAWNATNVLLQSSASAKLLFTDTVHGDGTSDSNAIFTLMAVTHGLQDITSFFDVNKLISAAEGTYKGILSQYAHQTLRTRNNSVVKGGAVVTEESRLRVNDASLWTTTSIFGLLILFCIALIFIAPRAVVPRDPSSIATIAMILTRSRELNRLLRRQGTPSYSNQKAALAGYEFGTAIATTEFGKSTFKIVTSEGEPDGQPIKPNMDFKWWLPFTASIPVVVLTLILPVTIIVALQIVQTSSDRHNGIYTVTNNEWTEAYSHYIPSIVMLVLASLVNMLDFNVALFAPWTNLAKGNATSKRSILNHILGRSPPFAFLQALRTRYLGGITSIAAASLASMLTVVVAGLYYVQDFTVTGPDVSLTQLDTFDLRWANSFTTDNGAAALVDLIMHQNYSYPQFTYEELVFPSLSLDNSALPTNPLTKVNGSWTQILPAVRANLRCEVLPESSFNVTTRRTGPDFAYETDRAFVTAQAPLPDSCHLGGYQGNGSFVIYENSFQLLPDGQPTYAGAQLDLLFGVGTTLYGNYGEVRGKYIDDNPPVGCPSLAFTFGRFQLDSSDRGPVTTMVCYQEIQGLNATVTWKPNSTVIDTDRPPVVQNESVFLHDNPISTNGAKSFDFRIQNSLAQELTVFNDDDNNEGSTRPTTASDPSLSDPVDIYFQAVINGTDRHDPASLVGKDNQTTLFDAINRFYRVYMAQVISINMRTPLNESSASSRQFQRRQDTGTMTSSSISTTITRSRLVQDRASKLALQILLGATAVLSCAAWLTTKMRHVLPCNPCSLAGSMSLLAGSDLCYSDDDGLCECCGKPRRRSFGYDDDNNNNNRNSQSFGGGGVVTERIHAAPDETGGPVTISVYDTSNSNTRNAAYIDEEAEGDGGRRRTQLIPDGAEWMPPKQFAAIFGAGARYSMGWWREQKWRGRRRRFGVDIGPRADGADDQDWELGELRRRRPRSGSSRAAGQAGDGDDDTGFGDFMVLNNTSRRRGGDRDGRGEYSRFSRFRDRSWGRSASPSRSRSRSRSRSGSVTRDTDMEMADRSVVLPRMRGRDASASGDRHGDGNEVPGQFRSTFSARRQNSNSIMGGEA</sequence>
<feature type="compositionally biased region" description="Basic and acidic residues" evidence="1">
    <location>
        <begin position="1251"/>
        <end position="1265"/>
    </location>
</feature>
<evidence type="ECO:0000313" key="3">
    <source>
        <dbReference type="EMBL" id="KAJ8989772.1"/>
    </source>
</evidence>
<dbReference type="EMBL" id="JAJGCB010000013">
    <property type="protein sequence ID" value="KAJ8989772.1"/>
    <property type="molecule type" value="Genomic_DNA"/>
</dbReference>
<evidence type="ECO:0000256" key="2">
    <source>
        <dbReference type="SAM" id="Phobius"/>
    </source>
</evidence>